<accession>E5A6W5</accession>
<name>E5A6W5_LEPMJ</name>
<organism evidence="1 2">
    <name type="scientific">Leptosphaeria maculans (strain JN3 / isolate v23.1.3 / race Av1-4-5-6-7-8)</name>
    <name type="common">Blackleg fungus</name>
    <name type="synonym">Phoma lingam</name>
    <dbReference type="NCBI Taxonomy" id="985895"/>
    <lineage>
        <taxon>Eukaryota</taxon>
        <taxon>Fungi</taxon>
        <taxon>Dikarya</taxon>
        <taxon>Ascomycota</taxon>
        <taxon>Pezizomycotina</taxon>
        <taxon>Dothideomycetes</taxon>
        <taxon>Pleosporomycetidae</taxon>
        <taxon>Pleosporales</taxon>
        <taxon>Pleosporineae</taxon>
        <taxon>Leptosphaeriaceae</taxon>
        <taxon>Plenodomus</taxon>
        <taxon>Plenodomus lingam/Leptosphaeria maculans species complex</taxon>
    </lineage>
</organism>
<dbReference type="EMBL" id="FP929135">
    <property type="protein sequence ID" value="CBX99360.1"/>
    <property type="molecule type" value="Genomic_DNA"/>
</dbReference>
<evidence type="ECO:0000313" key="1">
    <source>
        <dbReference type="EMBL" id="CBX99360.1"/>
    </source>
</evidence>
<evidence type="ECO:0000313" key="2">
    <source>
        <dbReference type="Proteomes" id="UP000002668"/>
    </source>
</evidence>
<dbReference type="AlphaFoldDB" id="E5A6W5"/>
<keyword evidence="2" id="KW-1185">Reference proteome</keyword>
<dbReference type="InParanoid" id="E5A6W5"/>
<sequence length="105" mass="12202">MSAVDVDVDVDARCEYIERLGILQSGRSRERWFRRGEVMALGSAVTWWWCWWWTVYMASQLHSVVVGRAQGQVQSLAVTKFHQHPNSQSPQVIMEHEFSIAKLRP</sequence>
<dbReference type="Proteomes" id="UP000002668">
    <property type="component" value="Genome"/>
</dbReference>
<reference evidence="2" key="1">
    <citation type="journal article" date="2011" name="Nat. Commun.">
        <title>Effector diversification within compartments of the Leptosphaeria maculans genome affected by Repeat-Induced Point mutations.</title>
        <authorList>
            <person name="Rouxel T."/>
            <person name="Grandaubert J."/>
            <person name="Hane J.K."/>
            <person name="Hoede C."/>
            <person name="van de Wouw A.P."/>
            <person name="Couloux A."/>
            <person name="Dominguez V."/>
            <person name="Anthouard V."/>
            <person name="Bally P."/>
            <person name="Bourras S."/>
            <person name="Cozijnsen A.J."/>
            <person name="Ciuffetti L.M."/>
            <person name="Degrave A."/>
            <person name="Dilmaghani A."/>
            <person name="Duret L."/>
            <person name="Fudal I."/>
            <person name="Goodwin S.B."/>
            <person name="Gout L."/>
            <person name="Glaser N."/>
            <person name="Linglin J."/>
            <person name="Kema G.H.J."/>
            <person name="Lapalu N."/>
            <person name="Lawrence C.B."/>
            <person name="May K."/>
            <person name="Meyer M."/>
            <person name="Ollivier B."/>
            <person name="Poulain J."/>
            <person name="Schoch C.L."/>
            <person name="Simon A."/>
            <person name="Spatafora J.W."/>
            <person name="Stachowiak A."/>
            <person name="Turgeon B.G."/>
            <person name="Tyler B.M."/>
            <person name="Vincent D."/>
            <person name="Weissenbach J."/>
            <person name="Amselem J."/>
            <person name="Quesneville H."/>
            <person name="Oliver R.P."/>
            <person name="Wincker P."/>
            <person name="Balesdent M.-H."/>
            <person name="Howlett B.J."/>
        </authorList>
    </citation>
    <scope>NUCLEOTIDE SEQUENCE [LARGE SCALE GENOMIC DNA]</scope>
    <source>
        <strain evidence="2">JN3 / isolate v23.1.3 / race Av1-4-5-6-7-8</strain>
    </source>
</reference>
<dbReference type="HOGENOM" id="CLU_2237098_0_0_1"/>
<gene>
    <name evidence="1" type="ORF">LEMA_P085990.1</name>
</gene>
<proteinExistence type="predicted"/>
<dbReference type="VEuPathDB" id="FungiDB:LEMA_P085990.1"/>
<protein>
    <submittedName>
        <fullName evidence="1">Uncharacterized protein</fullName>
    </submittedName>
</protein>